<keyword evidence="7" id="KW-1185">Reference proteome</keyword>
<gene>
    <name evidence="6" type="ORF">VitviT2T_024087</name>
</gene>
<dbReference type="SUPFAM" id="SSF46689">
    <property type="entry name" value="Homeodomain-like"/>
    <property type="match status" value="2"/>
</dbReference>
<dbReference type="PROSITE" id="PS51294">
    <property type="entry name" value="HTH_MYB"/>
    <property type="match status" value="2"/>
</dbReference>
<keyword evidence="3" id="KW-0539">Nucleus</keyword>
<evidence type="ECO:0000256" key="1">
    <source>
        <dbReference type="ARBA" id="ARBA00004123"/>
    </source>
</evidence>
<dbReference type="SMART" id="SM00717">
    <property type="entry name" value="SANT"/>
    <property type="match status" value="3"/>
</dbReference>
<protein>
    <submittedName>
        <fullName evidence="6">Uncharacterized protein</fullName>
    </submittedName>
</protein>
<dbReference type="InterPro" id="IPR001005">
    <property type="entry name" value="SANT/Myb"/>
</dbReference>
<evidence type="ECO:0000256" key="3">
    <source>
        <dbReference type="ARBA" id="ARBA00023242"/>
    </source>
</evidence>
<dbReference type="Gene3D" id="1.10.10.60">
    <property type="entry name" value="Homeodomain-like"/>
    <property type="match status" value="3"/>
</dbReference>
<dbReference type="PROSITE" id="PS50090">
    <property type="entry name" value="MYB_LIKE"/>
    <property type="match status" value="3"/>
</dbReference>
<reference evidence="6 7" key="1">
    <citation type="journal article" date="2023" name="Hortic Res">
        <title>The complete reference genome for grapevine (Vitis vinifera L.) genetics and breeding.</title>
        <authorList>
            <person name="Shi X."/>
            <person name="Cao S."/>
            <person name="Wang X."/>
            <person name="Huang S."/>
            <person name="Wang Y."/>
            <person name="Liu Z."/>
            <person name="Liu W."/>
            <person name="Leng X."/>
            <person name="Peng Y."/>
            <person name="Wang N."/>
            <person name="Wang Y."/>
            <person name="Ma Z."/>
            <person name="Xu X."/>
            <person name="Zhang F."/>
            <person name="Xue H."/>
            <person name="Zhong H."/>
            <person name="Wang Y."/>
            <person name="Zhang K."/>
            <person name="Velt A."/>
            <person name="Avia K."/>
            <person name="Holtgrawe D."/>
            <person name="Grimplet J."/>
            <person name="Matus J.T."/>
            <person name="Ware D."/>
            <person name="Wu X."/>
            <person name="Wang H."/>
            <person name="Liu C."/>
            <person name="Fang Y."/>
            <person name="Rustenholz C."/>
            <person name="Cheng Z."/>
            <person name="Xiao H."/>
            <person name="Zhou Y."/>
        </authorList>
    </citation>
    <scope>NUCLEOTIDE SEQUENCE [LARGE SCALE GENOMIC DNA]</scope>
    <source>
        <strain evidence="7">cv. Pinot noir / PN40024</strain>
        <tissue evidence="6">Leaf</tissue>
    </source>
</reference>
<dbReference type="InterPro" id="IPR009057">
    <property type="entry name" value="Homeodomain-like_sf"/>
</dbReference>
<evidence type="ECO:0000256" key="2">
    <source>
        <dbReference type="ARBA" id="ARBA00023125"/>
    </source>
</evidence>
<dbReference type="PANTHER" id="PTHR10641">
    <property type="entry name" value="MYB FAMILY TRANSCRIPTION FACTOR"/>
    <property type="match status" value="1"/>
</dbReference>
<sequence>METPQQTSGLETRPWTKEEDQKLFECKSKNRHLSWPEIAMLTELERSHIPTLAGLSRSGKSCTERWNNHLDPNVKRENFSQEEDDAIICFQSLYGNSWESIAAHLPGRTDNDVKNRWYNHLKKKKIGKRKSMMARPKEQRQRWTEEEDHKLIECKSRHPHLSWPNIAMLAGLERSGKSCRERWNNSLTEDNTITRLQLLYGNSKKIIFQGQPLEQPCEEEAWDKYSSEYSRPTKLFRLNQNIPNASSIPTPISASQDIANPWFTSEAYLEFLGDDETTHHSLIAGFAPLIPKVHPNVTNFGGDYFEP</sequence>
<feature type="domain" description="Myb-like" evidence="4">
    <location>
        <begin position="135"/>
        <end position="187"/>
    </location>
</feature>
<evidence type="ECO:0000259" key="4">
    <source>
        <dbReference type="PROSITE" id="PS50090"/>
    </source>
</evidence>
<dbReference type="Pfam" id="PF00249">
    <property type="entry name" value="Myb_DNA-binding"/>
    <property type="match status" value="3"/>
</dbReference>
<evidence type="ECO:0000259" key="5">
    <source>
        <dbReference type="PROSITE" id="PS51294"/>
    </source>
</evidence>
<dbReference type="EMBL" id="CP126663">
    <property type="protein sequence ID" value="WKA06172.1"/>
    <property type="molecule type" value="Genomic_DNA"/>
</dbReference>
<comment type="subcellular location">
    <subcellularLocation>
        <location evidence="1">Nucleus</location>
    </subcellularLocation>
</comment>
<feature type="domain" description="HTH myb-type" evidence="5">
    <location>
        <begin position="135"/>
        <end position="191"/>
    </location>
</feature>
<name>A0ABY9DEW7_VITVI</name>
<feature type="domain" description="Myb-like" evidence="4">
    <location>
        <begin position="7"/>
        <end position="70"/>
    </location>
</feature>
<dbReference type="CDD" id="cd00167">
    <property type="entry name" value="SANT"/>
    <property type="match status" value="3"/>
</dbReference>
<feature type="domain" description="HTH myb-type" evidence="5">
    <location>
        <begin position="71"/>
        <end position="125"/>
    </location>
</feature>
<evidence type="ECO:0000313" key="7">
    <source>
        <dbReference type="Proteomes" id="UP001227230"/>
    </source>
</evidence>
<dbReference type="InterPro" id="IPR017930">
    <property type="entry name" value="Myb_dom"/>
</dbReference>
<feature type="domain" description="Myb-like" evidence="4">
    <location>
        <begin position="71"/>
        <end position="121"/>
    </location>
</feature>
<accession>A0ABY9DEW7</accession>
<dbReference type="Proteomes" id="UP001227230">
    <property type="component" value="Chromosome 16"/>
</dbReference>
<dbReference type="PANTHER" id="PTHR10641:SF1287">
    <property type="entry name" value="TRANSCRIPTION FACTOR MYB93"/>
    <property type="match status" value="1"/>
</dbReference>
<proteinExistence type="predicted"/>
<dbReference type="InterPro" id="IPR015495">
    <property type="entry name" value="Myb_TF_plants"/>
</dbReference>
<keyword evidence="2" id="KW-0238">DNA-binding</keyword>
<organism evidence="6 7">
    <name type="scientific">Vitis vinifera</name>
    <name type="common">Grape</name>
    <dbReference type="NCBI Taxonomy" id="29760"/>
    <lineage>
        <taxon>Eukaryota</taxon>
        <taxon>Viridiplantae</taxon>
        <taxon>Streptophyta</taxon>
        <taxon>Embryophyta</taxon>
        <taxon>Tracheophyta</taxon>
        <taxon>Spermatophyta</taxon>
        <taxon>Magnoliopsida</taxon>
        <taxon>eudicotyledons</taxon>
        <taxon>Gunneridae</taxon>
        <taxon>Pentapetalae</taxon>
        <taxon>rosids</taxon>
        <taxon>Vitales</taxon>
        <taxon>Vitaceae</taxon>
        <taxon>Viteae</taxon>
        <taxon>Vitis</taxon>
    </lineage>
</organism>
<evidence type="ECO:0000313" key="6">
    <source>
        <dbReference type="EMBL" id="WKA06172.1"/>
    </source>
</evidence>